<dbReference type="PANTHER" id="PTHR37027:SF2">
    <property type="entry name" value="CHROMOSOME UNDETERMINED SCAFFOLD_148, WHOLE GENOME SHOTGUN SEQUENCE"/>
    <property type="match status" value="1"/>
</dbReference>
<dbReference type="PANTHER" id="PTHR37027">
    <property type="entry name" value="KDE4"/>
    <property type="match status" value="1"/>
</dbReference>
<name>A0ABQ9XJH6_9EUKA</name>
<keyword evidence="1" id="KW-0175">Coiled coil</keyword>
<evidence type="ECO:0000313" key="3">
    <source>
        <dbReference type="EMBL" id="KAK2952156.1"/>
    </source>
</evidence>
<keyword evidence="4" id="KW-1185">Reference proteome</keyword>
<gene>
    <name evidence="3" type="ORF">BLNAU_12859</name>
</gene>
<evidence type="ECO:0000256" key="2">
    <source>
        <dbReference type="SAM" id="MobiDB-lite"/>
    </source>
</evidence>
<dbReference type="Gene3D" id="1.20.120.20">
    <property type="entry name" value="Apolipoprotein"/>
    <property type="match status" value="1"/>
</dbReference>
<comment type="caution">
    <text evidence="3">The sequence shown here is derived from an EMBL/GenBank/DDBJ whole genome shotgun (WGS) entry which is preliminary data.</text>
</comment>
<evidence type="ECO:0000256" key="1">
    <source>
        <dbReference type="SAM" id="Coils"/>
    </source>
</evidence>
<organism evidence="3 4">
    <name type="scientific">Blattamonas nauphoetae</name>
    <dbReference type="NCBI Taxonomy" id="2049346"/>
    <lineage>
        <taxon>Eukaryota</taxon>
        <taxon>Metamonada</taxon>
        <taxon>Preaxostyla</taxon>
        <taxon>Oxymonadida</taxon>
        <taxon>Blattamonas</taxon>
    </lineage>
</organism>
<protein>
    <submittedName>
        <fullName evidence="3">Uncharacterized protein</fullName>
    </submittedName>
</protein>
<feature type="region of interest" description="Disordered" evidence="2">
    <location>
        <begin position="1"/>
        <end position="24"/>
    </location>
</feature>
<dbReference type="Proteomes" id="UP001281761">
    <property type="component" value="Unassembled WGS sequence"/>
</dbReference>
<proteinExistence type="predicted"/>
<accession>A0ABQ9XJH6</accession>
<dbReference type="EMBL" id="JARBJD010000107">
    <property type="protein sequence ID" value="KAK2952156.1"/>
    <property type="molecule type" value="Genomic_DNA"/>
</dbReference>
<reference evidence="3 4" key="1">
    <citation type="journal article" date="2022" name="bioRxiv">
        <title>Genomics of Preaxostyla Flagellates Illuminates Evolutionary Transitions and the Path Towards Mitochondrial Loss.</title>
        <authorList>
            <person name="Novak L.V.F."/>
            <person name="Treitli S.C."/>
            <person name="Pyrih J."/>
            <person name="Halakuc P."/>
            <person name="Pipaliya S.V."/>
            <person name="Vacek V."/>
            <person name="Brzon O."/>
            <person name="Soukal P."/>
            <person name="Eme L."/>
            <person name="Dacks J.B."/>
            <person name="Karnkowska A."/>
            <person name="Elias M."/>
            <person name="Hampl V."/>
        </authorList>
    </citation>
    <scope>NUCLEOTIDE SEQUENCE [LARGE SCALE GENOMIC DNA]</scope>
    <source>
        <strain evidence="3">NAU3</strain>
        <tissue evidence="3">Gut</tissue>
    </source>
</reference>
<dbReference type="InterPro" id="IPR038835">
    <property type="entry name" value="Giardin_beta-like"/>
</dbReference>
<evidence type="ECO:0000313" key="4">
    <source>
        <dbReference type="Proteomes" id="UP001281761"/>
    </source>
</evidence>
<sequence>MSSTYRSFGTPQATQERSTSPVKTKIESLTTQLDTIQQSIAQDRTLKFRACEKELDVIQNQLLQVQENSKVTIEQLREEIDNVITRLEEAKANREDMDSQLTANLTALEDSLKQRVQNDAHAANQSISESLESAQGQLDDCEARVSQIIGEKTEQMKIDFESLLEKLPILQEQMKEEQDEEERCIQELEDTLRSEIDQLRDAIEEEQNLRKQMEEEASRTLEEFVQYAKEEIEAERRERLETEQALSNLWEQTCKKIEESKQF</sequence>
<feature type="coiled-coil region" evidence="1">
    <location>
        <begin position="124"/>
        <end position="245"/>
    </location>
</feature>
<feature type="coiled-coil region" evidence="1">
    <location>
        <begin position="48"/>
        <end position="100"/>
    </location>
</feature>